<dbReference type="AlphaFoldDB" id="A0A931F5Q7"/>
<evidence type="ECO:0000259" key="1">
    <source>
        <dbReference type="Pfam" id="PF01872"/>
    </source>
</evidence>
<dbReference type="PANTHER" id="PTHR38011">
    <property type="entry name" value="DIHYDROFOLATE REDUCTASE FAMILY PROTEIN (AFU_ORTHOLOGUE AFUA_8G06820)"/>
    <property type="match status" value="1"/>
</dbReference>
<dbReference type="Pfam" id="PF01872">
    <property type="entry name" value="RibD_C"/>
    <property type="match status" value="1"/>
</dbReference>
<keyword evidence="3" id="KW-1185">Reference proteome</keyword>
<dbReference type="InterPro" id="IPR050765">
    <property type="entry name" value="Riboflavin_Biosynth_HTPR"/>
</dbReference>
<dbReference type="InterPro" id="IPR024072">
    <property type="entry name" value="DHFR-like_dom_sf"/>
</dbReference>
<comment type="caution">
    <text evidence="2">The sequence shown here is derived from an EMBL/GenBank/DDBJ whole genome shotgun (WGS) entry which is preliminary data.</text>
</comment>
<feature type="domain" description="Bacterial bifunctional deaminase-reductase C-terminal" evidence="1">
    <location>
        <begin position="4"/>
        <end position="182"/>
    </location>
</feature>
<dbReference type="Proteomes" id="UP000605361">
    <property type="component" value="Unassembled WGS sequence"/>
</dbReference>
<evidence type="ECO:0000313" key="3">
    <source>
        <dbReference type="Proteomes" id="UP000605361"/>
    </source>
</evidence>
<dbReference type="EMBL" id="JADOGI010000210">
    <property type="protein sequence ID" value="MBF8192428.1"/>
    <property type="molecule type" value="Genomic_DNA"/>
</dbReference>
<protein>
    <submittedName>
        <fullName evidence="2">Dihydrofolate reductase family protein</fullName>
    </submittedName>
</protein>
<dbReference type="InterPro" id="IPR002734">
    <property type="entry name" value="RibDG_C"/>
</dbReference>
<dbReference type="SUPFAM" id="SSF53597">
    <property type="entry name" value="Dihydrofolate reductase-like"/>
    <property type="match status" value="1"/>
</dbReference>
<sequence>MRELTYYVAVSLDGRISAPGDDFSAFPVEGDHIEMIKRDYRDTLPEVGLRMLGLTADGSRFDTTLMGWNTYAAGFEHTRDPYPHTRQYVFSRTRGPGDVPGGITLTGQDPVDVVRRLKKEEGTGIWLCGGGLLASALVDEIDRLVLKVNPVVLQEGPALFAAPYAPHTFRLERSTPYRSGVVINEYVRDC</sequence>
<dbReference type="Gene3D" id="3.40.430.10">
    <property type="entry name" value="Dihydrofolate Reductase, subunit A"/>
    <property type="match status" value="1"/>
</dbReference>
<dbReference type="PANTHER" id="PTHR38011:SF11">
    <property type="entry name" value="2,5-DIAMINO-6-RIBOSYLAMINO-4(3H)-PYRIMIDINONE 5'-PHOSPHATE REDUCTASE"/>
    <property type="match status" value="1"/>
</dbReference>
<proteinExistence type="predicted"/>
<dbReference type="GO" id="GO:0009231">
    <property type="term" value="P:riboflavin biosynthetic process"/>
    <property type="evidence" value="ECO:0007669"/>
    <property type="project" value="InterPro"/>
</dbReference>
<organism evidence="2 3">
    <name type="scientific">Nonomuraea cypriaca</name>
    <dbReference type="NCBI Taxonomy" id="1187855"/>
    <lineage>
        <taxon>Bacteria</taxon>
        <taxon>Bacillati</taxon>
        <taxon>Actinomycetota</taxon>
        <taxon>Actinomycetes</taxon>
        <taxon>Streptosporangiales</taxon>
        <taxon>Streptosporangiaceae</taxon>
        <taxon>Nonomuraea</taxon>
    </lineage>
</organism>
<dbReference type="RefSeq" id="WP_195901321.1">
    <property type="nucleotide sequence ID" value="NZ_JADOGI010000210.1"/>
</dbReference>
<gene>
    <name evidence="2" type="ORF">ITP53_43465</name>
</gene>
<reference evidence="2" key="1">
    <citation type="submission" date="2020-11" db="EMBL/GenBank/DDBJ databases">
        <title>Whole-genome analyses of Nonomuraea sp. K274.</title>
        <authorList>
            <person name="Veyisoglu A."/>
        </authorList>
    </citation>
    <scope>NUCLEOTIDE SEQUENCE</scope>
    <source>
        <strain evidence="2">K274</strain>
    </source>
</reference>
<evidence type="ECO:0000313" key="2">
    <source>
        <dbReference type="EMBL" id="MBF8192428.1"/>
    </source>
</evidence>
<accession>A0A931F5Q7</accession>
<name>A0A931F5Q7_9ACTN</name>
<dbReference type="GO" id="GO:0008703">
    <property type="term" value="F:5-amino-6-(5-phosphoribosylamino)uracil reductase activity"/>
    <property type="evidence" value="ECO:0007669"/>
    <property type="project" value="InterPro"/>
</dbReference>